<organism evidence="1 2">
    <name type="scientific">Pythium oligandrum</name>
    <name type="common">Mycoparasitic fungus</name>
    <dbReference type="NCBI Taxonomy" id="41045"/>
    <lineage>
        <taxon>Eukaryota</taxon>
        <taxon>Sar</taxon>
        <taxon>Stramenopiles</taxon>
        <taxon>Oomycota</taxon>
        <taxon>Peronosporomycetes</taxon>
        <taxon>Pythiales</taxon>
        <taxon>Pythiaceae</taxon>
        <taxon>Pythium</taxon>
    </lineage>
</organism>
<sequence>MIAALYQAHLVVKTARATYDFINSDVANLPHQLIPEFELFMEAVLRANSPRLPRPPPDAVTDRIVFIFNTALSTLSCSVEKNTAGTGLLLCCATLGVVDKSSPSVKRLVNFAIQRVCGQSEVLHSLDPTSGVVITLSLRCLQRCIIQGASDDVFCVIENHIQSISASLLLSTVFQRETIKLLYRLRHPQEMIYTSLVEAQEFAFLSDQNLRSFVSVLGIVAAENAKFIAAQTSSDSHGYDNEILEDIDAEDKQENYLKDFKYALARRNRIKHANEELISQGLLSAYLPLVDKSLQKSRDIRLQVAAILTLGEFMKLSPKTTNEYFGRVLQFATDTGIPKSVRIACIDVWASLQPLLAPSETKDNGVVAIYTIIGTSIQAKQDTCAVSCHALKKLLFLILHGQVRDDRLVSICVFLPSAGDDRKVIVESFFQQYLRRCTPNKVSRLFFDVYFSLVSAQDDTRDASLSVLTELINLAKDGSIKLEMLQTTLVSEIESKPRRVDSLRLLSQFPVIPAAALSKLTELVQRGVVGDDELEARSILIHLMSGQLQRCKDTLAKKKIQLAIQQLKASDATPRLHVDAEMDTQSIGKFLSEFQFE</sequence>
<comment type="caution">
    <text evidence="1">The sequence shown here is derived from an EMBL/GenBank/DDBJ whole genome shotgun (WGS) entry which is preliminary data.</text>
</comment>
<dbReference type="Proteomes" id="UP000794436">
    <property type="component" value="Unassembled WGS sequence"/>
</dbReference>
<proteinExistence type="predicted"/>
<dbReference type="AlphaFoldDB" id="A0A8K1CLA9"/>
<reference evidence="1" key="1">
    <citation type="submission" date="2019-03" db="EMBL/GenBank/DDBJ databases">
        <title>Long read genome sequence of the mycoparasitic Pythium oligandrum ATCC 38472 isolated from sugarbeet rhizosphere.</title>
        <authorList>
            <person name="Gaulin E."/>
        </authorList>
    </citation>
    <scope>NUCLEOTIDE SEQUENCE</scope>
    <source>
        <strain evidence="1">ATCC 38472_TT</strain>
    </source>
</reference>
<dbReference type="SUPFAM" id="SSF48371">
    <property type="entry name" value="ARM repeat"/>
    <property type="match status" value="1"/>
</dbReference>
<accession>A0A8K1CLA9</accession>
<protein>
    <submittedName>
        <fullName evidence="1">Uncharacterized protein</fullName>
    </submittedName>
</protein>
<name>A0A8K1CLA9_PYTOL</name>
<evidence type="ECO:0000313" key="1">
    <source>
        <dbReference type="EMBL" id="TMW64745.1"/>
    </source>
</evidence>
<dbReference type="EMBL" id="SPLM01000039">
    <property type="protein sequence ID" value="TMW64745.1"/>
    <property type="molecule type" value="Genomic_DNA"/>
</dbReference>
<evidence type="ECO:0000313" key="2">
    <source>
        <dbReference type="Proteomes" id="UP000794436"/>
    </source>
</evidence>
<dbReference type="OrthoDB" id="10374892at2759"/>
<keyword evidence="2" id="KW-1185">Reference proteome</keyword>
<gene>
    <name evidence="1" type="ORF">Poli38472_011625</name>
</gene>
<dbReference type="InterPro" id="IPR016024">
    <property type="entry name" value="ARM-type_fold"/>
</dbReference>